<comment type="subcellular location">
    <subcellularLocation>
        <location evidence="3">Endoplasmic reticulum membrane</location>
        <topology evidence="3">Peripheral membrane protein</topology>
    </subcellularLocation>
    <subcellularLocation>
        <location evidence="2">Microsome membrane</location>
        <topology evidence="2">Peripheral membrane protein</topology>
    </subcellularLocation>
</comment>
<evidence type="ECO:0000256" key="1">
    <source>
        <dbReference type="ARBA" id="ARBA00001971"/>
    </source>
</evidence>
<keyword evidence="10 13" id="KW-0408">Iron</keyword>
<dbReference type="Gene3D" id="1.10.630.10">
    <property type="entry name" value="Cytochrome P450"/>
    <property type="match status" value="1"/>
</dbReference>
<dbReference type="AlphaFoldDB" id="A0AAV8VAN7"/>
<keyword evidence="5 13" id="KW-0349">Heme</keyword>
<proteinExistence type="inferred from homology"/>
<dbReference type="InterPro" id="IPR002401">
    <property type="entry name" value="Cyt_P450_E_grp-I"/>
</dbReference>
<dbReference type="PROSITE" id="PS00086">
    <property type="entry name" value="CYTOCHROME_P450"/>
    <property type="match status" value="1"/>
</dbReference>
<dbReference type="SUPFAM" id="SSF48264">
    <property type="entry name" value="Cytochrome P450"/>
    <property type="match status" value="1"/>
</dbReference>
<keyword evidence="15" id="KW-0812">Transmembrane</keyword>
<dbReference type="GO" id="GO:0016705">
    <property type="term" value="F:oxidoreductase activity, acting on paired donors, with incorporation or reduction of molecular oxygen"/>
    <property type="evidence" value="ECO:0007669"/>
    <property type="project" value="InterPro"/>
</dbReference>
<evidence type="ECO:0000256" key="14">
    <source>
        <dbReference type="RuleBase" id="RU000461"/>
    </source>
</evidence>
<sequence length="500" mass="57479">MSALFQDYLSGILLVVVTSLLVTWAYVRYSYGYWKRRNVPYLEPKFPFGNSNSLIPKGIAIGVISKEFYNRFKSMGYEMIGDIMVKDFQSFTDRGIYQCESDPISVNIFAQPGAEWRAARTKLTTVFTSAKMKAMFLLMLECSEGLKEALEKFAQEKTDVDMLEVAGCFTTDVIGLYICFSLTKRLTKQFVGSCAFGISCNSFKHPDAEFRRMGRKIFTEFNFMDRLNLFLSIYAPNFSQKIGVRNIQKDVSKFFFRTVKDTVDYREKNNVQRNDLLQLLIDMKNSEVQMSMNELTAQVFLFFAAGFETSSSTTTLALFEISQRPEIQEKLRKEMRDVLSKHNGQITYDAIAEMKYLAQAVDETLRLWPPVSTITRVCTQDYQLKDTDLTVEKGLFVLIPVLGLHHDPEYWPDPTRFDPDRFSDENKESRKPFTYLPFGEGPRNCIGLRFGLLQTKIALVTVLSRYKVTLSPKTVLPLGADPQTFVLQNLNRVYLNLEQV</sequence>
<keyword evidence="17" id="KW-1185">Reference proteome</keyword>
<dbReference type="Pfam" id="PF00067">
    <property type="entry name" value="p450"/>
    <property type="match status" value="1"/>
</dbReference>
<keyword evidence="9 14" id="KW-0560">Oxidoreductase</keyword>
<evidence type="ECO:0000256" key="10">
    <source>
        <dbReference type="ARBA" id="ARBA00023004"/>
    </source>
</evidence>
<keyword evidence="6 13" id="KW-0479">Metal-binding</keyword>
<dbReference type="PRINTS" id="PR00463">
    <property type="entry name" value="EP450I"/>
</dbReference>
<name>A0AAV8VAN7_9CUCU</name>
<evidence type="ECO:0000256" key="12">
    <source>
        <dbReference type="ARBA" id="ARBA00023136"/>
    </source>
</evidence>
<dbReference type="GO" id="GO:0005789">
    <property type="term" value="C:endoplasmic reticulum membrane"/>
    <property type="evidence" value="ECO:0007669"/>
    <property type="project" value="UniProtKB-SubCell"/>
</dbReference>
<dbReference type="GO" id="GO:0004497">
    <property type="term" value="F:monooxygenase activity"/>
    <property type="evidence" value="ECO:0007669"/>
    <property type="project" value="UniProtKB-KW"/>
</dbReference>
<feature type="transmembrane region" description="Helical" evidence="15">
    <location>
        <begin position="6"/>
        <end position="27"/>
    </location>
</feature>
<evidence type="ECO:0000256" key="13">
    <source>
        <dbReference type="PIRSR" id="PIRSR602401-1"/>
    </source>
</evidence>
<evidence type="ECO:0000313" key="16">
    <source>
        <dbReference type="EMBL" id="KAJ8911326.1"/>
    </source>
</evidence>
<evidence type="ECO:0008006" key="18">
    <source>
        <dbReference type="Google" id="ProtNLM"/>
    </source>
</evidence>
<gene>
    <name evidence="16" type="ORF">NQ315_017022</name>
</gene>
<dbReference type="PANTHER" id="PTHR24292">
    <property type="entry name" value="CYTOCHROME P450"/>
    <property type="match status" value="1"/>
</dbReference>
<organism evidence="16 17">
    <name type="scientific">Exocentrus adspersus</name>
    <dbReference type="NCBI Taxonomy" id="1586481"/>
    <lineage>
        <taxon>Eukaryota</taxon>
        <taxon>Metazoa</taxon>
        <taxon>Ecdysozoa</taxon>
        <taxon>Arthropoda</taxon>
        <taxon>Hexapoda</taxon>
        <taxon>Insecta</taxon>
        <taxon>Pterygota</taxon>
        <taxon>Neoptera</taxon>
        <taxon>Endopterygota</taxon>
        <taxon>Coleoptera</taxon>
        <taxon>Polyphaga</taxon>
        <taxon>Cucujiformia</taxon>
        <taxon>Chrysomeloidea</taxon>
        <taxon>Cerambycidae</taxon>
        <taxon>Lamiinae</taxon>
        <taxon>Acanthocinini</taxon>
        <taxon>Exocentrus</taxon>
    </lineage>
</organism>
<comment type="similarity">
    <text evidence="4 14">Belongs to the cytochrome P450 family.</text>
</comment>
<accession>A0AAV8VAN7</accession>
<dbReference type="GO" id="GO:0020037">
    <property type="term" value="F:heme binding"/>
    <property type="evidence" value="ECO:0007669"/>
    <property type="project" value="InterPro"/>
</dbReference>
<dbReference type="EMBL" id="JANEYG010000201">
    <property type="protein sequence ID" value="KAJ8911326.1"/>
    <property type="molecule type" value="Genomic_DNA"/>
</dbReference>
<evidence type="ECO:0000313" key="17">
    <source>
        <dbReference type="Proteomes" id="UP001159042"/>
    </source>
</evidence>
<dbReference type="GO" id="GO:0005506">
    <property type="term" value="F:iron ion binding"/>
    <property type="evidence" value="ECO:0007669"/>
    <property type="project" value="InterPro"/>
</dbReference>
<dbReference type="PANTHER" id="PTHR24292:SF100">
    <property type="entry name" value="CYTOCHROME P450 6A16, ISOFORM B-RELATED"/>
    <property type="match status" value="1"/>
</dbReference>
<keyword evidence="8" id="KW-0492">Microsome</keyword>
<keyword evidence="12 15" id="KW-0472">Membrane</keyword>
<keyword evidence="11 14" id="KW-0503">Monooxygenase</keyword>
<dbReference type="PRINTS" id="PR00385">
    <property type="entry name" value="P450"/>
</dbReference>
<comment type="caution">
    <text evidence="16">The sequence shown here is derived from an EMBL/GenBank/DDBJ whole genome shotgun (WGS) entry which is preliminary data.</text>
</comment>
<dbReference type="InterPro" id="IPR050476">
    <property type="entry name" value="Insect_CytP450_Detox"/>
</dbReference>
<keyword evidence="15" id="KW-1133">Transmembrane helix</keyword>
<feature type="binding site" description="axial binding residue" evidence="13">
    <location>
        <position position="445"/>
    </location>
    <ligand>
        <name>heme</name>
        <dbReference type="ChEBI" id="CHEBI:30413"/>
    </ligand>
    <ligandPart>
        <name>Fe</name>
        <dbReference type="ChEBI" id="CHEBI:18248"/>
    </ligandPart>
</feature>
<evidence type="ECO:0000256" key="11">
    <source>
        <dbReference type="ARBA" id="ARBA00023033"/>
    </source>
</evidence>
<dbReference type="CDD" id="cd11056">
    <property type="entry name" value="CYP6-like"/>
    <property type="match status" value="1"/>
</dbReference>
<dbReference type="Proteomes" id="UP001159042">
    <property type="component" value="Unassembled WGS sequence"/>
</dbReference>
<evidence type="ECO:0000256" key="6">
    <source>
        <dbReference type="ARBA" id="ARBA00022723"/>
    </source>
</evidence>
<evidence type="ECO:0000256" key="4">
    <source>
        <dbReference type="ARBA" id="ARBA00010617"/>
    </source>
</evidence>
<evidence type="ECO:0000256" key="8">
    <source>
        <dbReference type="ARBA" id="ARBA00022848"/>
    </source>
</evidence>
<evidence type="ECO:0000256" key="5">
    <source>
        <dbReference type="ARBA" id="ARBA00022617"/>
    </source>
</evidence>
<evidence type="ECO:0000256" key="3">
    <source>
        <dbReference type="ARBA" id="ARBA00004406"/>
    </source>
</evidence>
<dbReference type="InterPro" id="IPR001128">
    <property type="entry name" value="Cyt_P450"/>
</dbReference>
<dbReference type="InterPro" id="IPR017972">
    <property type="entry name" value="Cyt_P450_CS"/>
</dbReference>
<protein>
    <recommendedName>
        <fullName evidence="18">Cytochrome P450</fullName>
    </recommendedName>
</protein>
<comment type="cofactor">
    <cofactor evidence="1 13">
        <name>heme</name>
        <dbReference type="ChEBI" id="CHEBI:30413"/>
    </cofactor>
</comment>
<keyword evidence="7" id="KW-0256">Endoplasmic reticulum</keyword>
<evidence type="ECO:0000256" key="15">
    <source>
        <dbReference type="SAM" id="Phobius"/>
    </source>
</evidence>
<evidence type="ECO:0000256" key="2">
    <source>
        <dbReference type="ARBA" id="ARBA00004174"/>
    </source>
</evidence>
<dbReference type="FunFam" id="1.10.630.10:FF:000042">
    <property type="entry name" value="Cytochrome P450"/>
    <property type="match status" value="1"/>
</dbReference>
<evidence type="ECO:0000256" key="7">
    <source>
        <dbReference type="ARBA" id="ARBA00022824"/>
    </source>
</evidence>
<evidence type="ECO:0000256" key="9">
    <source>
        <dbReference type="ARBA" id="ARBA00023002"/>
    </source>
</evidence>
<dbReference type="InterPro" id="IPR036396">
    <property type="entry name" value="Cyt_P450_sf"/>
</dbReference>
<reference evidence="16 17" key="1">
    <citation type="journal article" date="2023" name="Insect Mol. Biol.">
        <title>Genome sequencing provides insights into the evolution of gene families encoding plant cell wall-degrading enzymes in longhorned beetles.</title>
        <authorList>
            <person name="Shin N.R."/>
            <person name="Okamura Y."/>
            <person name="Kirsch R."/>
            <person name="Pauchet Y."/>
        </authorList>
    </citation>
    <scope>NUCLEOTIDE SEQUENCE [LARGE SCALE GENOMIC DNA]</scope>
    <source>
        <strain evidence="16">EAD_L_NR</strain>
    </source>
</reference>